<dbReference type="SUPFAM" id="SSF52025">
    <property type="entry name" value="PA domain"/>
    <property type="match status" value="1"/>
</dbReference>
<feature type="domain" description="Transferrin receptor-like dimerisation" evidence="3">
    <location>
        <begin position="566"/>
        <end position="680"/>
    </location>
</feature>
<feature type="signal peptide" evidence="2">
    <location>
        <begin position="1"/>
        <end position="15"/>
    </location>
</feature>
<dbReference type="Pfam" id="PF04389">
    <property type="entry name" value="Peptidase_M28"/>
    <property type="match status" value="1"/>
</dbReference>
<evidence type="ECO:0000259" key="3">
    <source>
        <dbReference type="Pfam" id="PF04253"/>
    </source>
</evidence>
<dbReference type="GO" id="GO:0004180">
    <property type="term" value="F:carboxypeptidase activity"/>
    <property type="evidence" value="ECO:0007669"/>
    <property type="project" value="TreeGrafter"/>
</dbReference>
<reference evidence="5" key="1">
    <citation type="journal article" date="2023" name="IMA Fungus">
        <title>Comparative genomic study of the Penicillium genus elucidates a diverse pangenome and 15 lateral gene transfer events.</title>
        <authorList>
            <person name="Petersen C."/>
            <person name="Sorensen T."/>
            <person name="Nielsen M.R."/>
            <person name="Sondergaard T.E."/>
            <person name="Sorensen J.L."/>
            <person name="Fitzpatrick D.A."/>
            <person name="Frisvad J.C."/>
            <person name="Nielsen K.L."/>
        </authorList>
    </citation>
    <scope>NUCLEOTIDE SEQUENCE</scope>
    <source>
        <strain evidence="5">IBT 17514</strain>
    </source>
</reference>
<comment type="similarity">
    <text evidence="1">Belongs to the peptidase M28 family. M28B subfamily.</text>
</comment>
<dbReference type="Pfam" id="PF04253">
    <property type="entry name" value="TFR_dimer"/>
    <property type="match status" value="1"/>
</dbReference>
<dbReference type="InterPro" id="IPR036757">
    <property type="entry name" value="TFR-like_dimer_dom_sf"/>
</dbReference>
<dbReference type="FunFam" id="3.40.630.10:FF:000101">
    <property type="entry name" value="N-acetylated alpha-linked acidic dipeptidase like 1"/>
    <property type="match status" value="1"/>
</dbReference>
<feature type="chain" id="PRO_5042231850" evidence="2">
    <location>
        <begin position="16"/>
        <end position="685"/>
    </location>
</feature>
<dbReference type="Proteomes" id="UP001215712">
    <property type="component" value="Unassembled WGS sequence"/>
</dbReference>
<dbReference type="SUPFAM" id="SSF53187">
    <property type="entry name" value="Zn-dependent exopeptidases"/>
    <property type="match status" value="1"/>
</dbReference>
<dbReference type="Gene3D" id="3.50.30.30">
    <property type="match status" value="1"/>
</dbReference>
<dbReference type="InterPro" id="IPR039373">
    <property type="entry name" value="Peptidase_M28B"/>
</dbReference>
<accession>A0AAD6HQD5</accession>
<gene>
    <name evidence="5" type="ORF">N7493_003538</name>
</gene>
<evidence type="ECO:0000313" key="5">
    <source>
        <dbReference type="EMBL" id="KAJ5732057.1"/>
    </source>
</evidence>
<sequence>MTVTFSSLLAQTVLCWKSFQALSSLDAIQLLLSVPSAESIRESSAFYTSNPHFAGQGWDQAKWTQEKWKNFGVHDTQVISYNTELPAPTDQQRLALIRDSEVLYEAPLTDSVGGFFPAFYSFVTNANITAPYIFANFGSDEDYDDLVENGVDLVGNIAVLKSADASSYLKTLGLGKSREVQIRNAQERGLAGVIMYPDPQNDNPITESNGYAPYPDGPARPAKMIERGGIGPLDSYKSGLTPKIPCIPISYADAIPILSALNGYGPLASDLGSRWHGGELAIHDVHYNVGPSPPGLILNLKTEAYLHPGQVHNVVGKIPGFLSDEVVILGNHRDAWGPGAGDPNSGSAALNEVVRSFGAAVRRGWKPYRTIIFASWDGEEIGQLGSFSWIQEHFKWLNVTVVAYLNVVVAGAGRNFHVKASPLLYKTALNAMTYVQSPNQTVVGQSVLDVWNNTGTGAIGTAGGGDAIRFQGLLCASTVDFGFSQGLEDSVFPYHSGLDDFNWMTKYGDPNWEYHLTSVRLWLAMAAHLSESLILDMHATDYAEALGKWINDLFKDQKGSEFCDPKALHDAVSRFAQVAQRFDRSAASLEVQRQGCSPHLRRAIDETNQAYIQLERAFYHESGLDSRPSFHHVLFEAAPWHTEKPALPGLRRSLESGNWTNAENWRDIIVSKVLKAANLLEGLDR</sequence>
<evidence type="ECO:0000259" key="4">
    <source>
        <dbReference type="Pfam" id="PF04389"/>
    </source>
</evidence>
<dbReference type="InterPro" id="IPR007365">
    <property type="entry name" value="TFR-like_dimer_dom"/>
</dbReference>
<feature type="domain" description="Peptidase M28" evidence="4">
    <location>
        <begin position="313"/>
        <end position="415"/>
    </location>
</feature>
<name>A0AAD6HQD5_9EURO</name>
<dbReference type="Gene3D" id="3.40.630.10">
    <property type="entry name" value="Zn peptidases"/>
    <property type="match status" value="1"/>
</dbReference>
<keyword evidence="2" id="KW-0732">Signal</keyword>
<reference evidence="5" key="2">
    <citation type="submission" date="2023-01" db="EMBL/GenBank/DDBJ databases">
        <authorList>
            <person name="Petersen C."/>
        </authorList>
    </citation>
    <scope>NUCLEOTIDE SEQUENCE</scope>
    <source>
        <strain evidence="5">IBT 17514</strain>
    </source>
</reference>
<dbReference type="PANTHER" id="PTHR10404:SF46">
    <property type="entry name" value="VACUOLAR PROTEIN SORTING-ASSOCIATED PROTEIN 70"/>
    <property type="match status" value="1"/>
</dbReference>
<dbReference type="EMBL" id="JAQJAN010000004">
    <property type="protein sequence ID" value="KAJ5732057.1"/>
    <property type="molecule type" value="Genomic_DNA"/>
</dbReference>
<dbReference type="InterPro" id="IPR046450">
    <property type="entry name" value="PA_dom_sf"/>
</dbReference>
<dbReference type="InterPro" id="IPR007484">
    <property type="entry name" value="Peptidase_M28"/>
</dbReference>
<dbReference type="AlphaFoldDB" id="A0AAD6HQD5"/>
<protein>
    <submittedName>
        <fullName evidence="5">PA domain-containing protein</fullName>
    </submittedName>
</protein>
<comment type="caution">
    <text evidence="5">The sequence shown here is derived from an EMBL/GenBank/DDBJ whole genome shotgun (WGS) entry which is preliminary data.</text>
</comment>
<proteinExistence type="inferred from homology"/>
<evidence type="ECO:0000313" key="6">
    <source>
        <dbReference type="Proteomes" id="UP001215712"/>
    </source>
</evidence>
<dbReference type="PANTHER" id="PTHR10404">
    <property type="entry name" value="N-ACETYLATED-ALPHA-LINKED ACIDIC DIPEPTIDASE"/>
    <property type="match status" value="1"/>
</dbReference>
<evidence type="ECO:0000256" key="2">
    <source>
        <dbReference type="SAM" id="SignalP"/>
    </source>
</evidence>
<organism evidence="5 6">
    <name type="scientific">Penicillium malachiteum</name>
    <dbReference type="NCBI Taxonomy" id="1324776"/>
    <lineage>
        <taxon>Eukaryota</taxon>
        <taxon>Fungi</taxon>
        <taxon>Dikarya</taxon>
        <taxon>Ascomycota</taxon>
        <taxon>Pezizomycotina</taxon>
        <taxon>Eurotiomycetes</taxon>
        <taxon>Eurotiomycetidae</taxon>
        <taxon>Eurotiales</taxon>
        <taxon>Aspergillaceae</taxon>
        <taxon>Penicillium</taxon>
    </lineage>
</organism>
<dbReference type="SUPFAM" id="SSF47672">
    <property type="entry name" value="Transferrin receptor-like dimerisation domain"/>
    <property type="match status" value="1"/>
</dbReference>
<evidence type="ECO:0000256" key="1">
    <source>
        <dbReference type="ARBA" id="ARBA00005634"/>
    </source>
</evidence>
<keyword evidence="6" id="KW-1185">Reference proteome</keyword>
<dbReference type="Gene3D" id="1.20.930.40">
    <property type="entry name" value="Transferrin receptor-like, dimerisation domain"/>
    <property type="match status" value="1"/>
</dbReference>